<accession>A0A4Y3WF97</accession>
<proteinExistence type="predicted"/>
<protein>
    <submittedName>
        <fullName evidence="1">Uncharacterized protein</fullName>
    </submittedName>
</protein>
<dbReference type="EMBL" id="BJNF01000134">
    <property type="protein sequence ID" value="GEC17687.1"/>
    <property type="molecule type" value="Genomic_DNA"/>
</dbReference>
<name>A0A4Y3WF97_NITWI</name>
<evidence type="ECO:0000313" key="1">
    <source>
        <dbReference type="EMBL" id="GEC17687.1"/>
    </source>
</evidence>
<comment type="caution">
    <text evidence="1">The sequence shown here is derived from an EMBL/GenBank/DDBJ whole genome shotgun (WGS) entry which is preliminary data.</text>
</comment>
<sequence length="58" mass="6522">MENFTREDFWFIVAANQNLSVELLDAGCKKLNLFSELYQQSKAGSAGDSVLFLAPEKH</sequence>
<gene>
    <name evidence="1" type="ORF">NWI01_35790</name>
</gene>
<evidence type="ECO:0000313" key="2">
    <source>
        <dbReference type="Proteomes" id="UP000318825"/>
    </source>
</evidence>
<reference evidence="1 2" key="1">
    <citation type="submission" date="2019-06" db="EMBL/GenBank/DDBJ databases">
        <title>Whole genome shotgun sequence of Nitrobacter winogradskyi NBRC 14297.</title>
        <authorList>
            <person name="Hosoyama A."/>
            <person name="Uohara A."/>
            <person name="Ohji S."/>
            <person name="Ichikawa N."/>
        </authorList>
    </citation>
    <scope>NUCLEOTIDE SEQUENCE [LARGE SCALE GENOMIC DNA]</scope>
    <source>
        <strain evidence="1 2">NBRC 14297</strain>
    </source>
</reference>
<dbReference type="AlphaFoldDB" id="A0A4Y3WF97"/>
<dbReference type="Proteomes" id="UP000318825">
    <property type="component" value="Unassembled WGS sequence"/>
</dbReference>
<organism evidence="1 2">
    <name type="scientific">Nitrobacter winogradskyi</name>
    <name type="common">Nitrobacter agilis</name>
    <dbReference type="NCBI Taxonomy" id="913"/>
    <lineage>
        <taxon>Bacteria</taxon>
        <taxon>Pseudomonadati</taxon>
        <taxon>Pseudomonadota</taxon>
        <taxon>Alphaproteobacteria</taxon>
        <taxon>Hyphomicrobiales</taxon>
        <taxon>Nitrobacteraceae</taxon>
        <taxon>Nitrobacter</taxon>
    </lineage>
</organism>